<proteinExistence type="predicted"/>
<gene>
    <name evidence="2" type="ORF">ENS31_08750</name>
</gene>
<dbReference type="PANTHER" id="PTHR47786">
    <property type="entry name" value="ALPHA-1,4-GLUCAN:MALTOSE-1-PHOSPHATE MALTOSYLTRANSFERASE"/>
    <property type="match status" value="1"/>
</dbReference>
<reference evidence="2" key="1">
    <citation type="journal article" date="2020" name="mSystems">
        <title>Genome- and Community-Level Interaction Insights into Carbon Utilization and Element Cycling Functions of Hydrothermarchaeota in Hydrothermal Sediment.</title>
        <authorList>
            <person name="Zhou Z."/>
            <person name="Liu Y."/>
            <person name="Xu W."/>
            <person name="Pan J."/>
            <person name="Luo Z.H."/>
            <person name="Li M."/>
        </authorList>
    </citation>
    <scope>NUCLEOTIDE SEQUENCE [LARGE SCALE GENOMIC DNA]</scope>
    <source>
        <strain evidence="2">SpSt-479</strain>
    </source>
</reference>
<dbReference type="Gene3D" id="3.20.20.80">
    <property type="entry name" value="Glycosidases"/>
    <property type="match status" value="1"/>
</dbReference>
<accession>A0A7V2ZKB6</accession>
<dbReference type="EMBL" id="DSUJ01000008">
    <property type="protein sequence ID" value="HFI91599.1"/>
    <property type="molecule type" value="Genomic_DNA"/>
</dbReference>
<dbReference type="GO" id="GO:0005975">
    <property type="term" value="P:carbohydrate metabolic process"/>
    <property type="evidence" value="ECO:0007669"/>
    <property type="project" value="InterPro"/>
</dbReference>
<feature type="domain" description="Glycosyl hydrolase family 13 catalytic" evidence="1">
    <location>
        <begin position="322"/>
        <end position="717"/>
    </location>
</feature>
<sequence length="1218" mass="142819">MITYYFHVSAESRKKYQFEENLFSLQGDLIVSDFSIARRLADKINGIRKNEGRHSELVTAGQINALGLLHEIFHLLIRRYEEYENPGVIQRSIDFLKQSLSEDELETTMLKFVEEFPPLPVYQQRVSAKEYLNGKTGNKQNREIILEEIILLNLENINPATRQLDELYSDEKLAKETSYKNLIEHTEKFFESEKPVGDGGLNLIAFLKKPVITNPFDISSQLEFIKENWKNYLGDFFIKKILTGKDLISEDYKLFVKHGGGEKGTPPVPTYDYDSDYLKSLREKLAAGKKLSPEEYEYYQLEIKKFTQDIDWMPKVVMIAKNTFVWLDQLSKKYQREIKHLDQIPDEELDQLAKWNFNALWLIGIWERSSASQKIKQMMGNAEAAASAYSLYDYIIAKELGGESAFENLKQRCWQRGIRLSSDMVPNHTGIYSKWVIEKPEYFIQSSTPPFPSYRFTGPNLSDDDRVEIRIEDQYFTRTDAAVVFERLDKQTGQRRYIYHGNDGTNMPWNDTAQLNLLLPEVRESLIQTIMHVARKTPIIRFDAAMTLTKKHYQRLWFPIPGTGGAIPSRADYAMTRSEFDEAMPNEFWREVVDRINAEMPDTLLLAEAFWLMEGYFVRSLGMHRVYNSAFMHMFMKEENSKYRELIKNTLSYDPEILKRYVNFMSNPDEETAINQFGKGDKYFGVATMLVTLPGLPMFAHGQIEGFSEKYGMEYKRAYYNEFIDHHLVWQHEKEIFPLMKKRYLFSQVENFELYDFISTSGEVNENVFAFTNQSGNEKALVIYNNSYFEAFGLINYSCQKSRFSDGQTSNRKVAEALGFNNSSSFFYIFKDFVKNEEHILKGSDVWNFGISYHLWGYERKVFLDFREVFDYDGRYNRVYNYLQGRGVHSIEETIKELELLPFHESFVNIFLNDFLRINENGEIDFLLPEVQIEKFVELYQNKIDNQKSEQTIKEAFDTSVNLVENFISQLNKISSEKRKFKELEEFNNFIHLLPKELKIESSNQPITQSNHELIINNSYIFLFKLLDKLFSITENNLAFSNFLLWKPLLEIFGYLGYGDSTGIRYDLLKLSCLSSLFEQYLYNSEHDDNISRLTKVKKSTKAINKASDDKNAQKNIITLLTELFSNPGFNDFVKLNEYEGVSYFNKEKFEEAMKWISFFALVNQYEKSISALKAQSKKKALKERLQKFVSNFNLLKEAAEKSQYRKEKILNYFSKNE</sequence>
<dbReference type="PANTHER" id="PTHR47786:SF2">
    <property type="entry name" value="GLYCOSYL HYDROLASE FAMILY 13 CATALYTIC DOMAIN-CONTAINING PROTEIN"/>
    <property type="match status" value="1"/>
</dbReference>
<name>A0A7V2ZKB6_9BACT</name>
<evidence type="ECO:0000313" key="2">
    <source>
        <dbReference type="EMBL" id="HFI91599.1"/>
    </source>
</evidence>
<protein>
    <submittedName>
        <fullName evidence="2">Alpha-amylase</fullName>
    </submittedName>
</protein>
<dbReference type="AlphaFoldDB" id="A0A7V2ZKB6"/>
<organism evidence="2">
    <name type="scientific">Ignavibacterium album</name>
    <dbReference type="NCBI Taxonomy" id="591197"/>
    <lineage>
        <taxon>Bacteria</taxon>
        <taxon>Pseudomonadati</taxon>
        <taxon>Ignavibacteriota</taxon>
        <taxon>Ignavibacteria</taxon>
        <taxon>Ignavibacteriales</taxon>
        <taxon>Ignavibacteriaceae</taxon>
        <taxon>Ignavibacterium</taxon>
    </lineage>
</organism>
<evidence type="ECO:0000259" key="1">
    <source>
        <dbReference type="SMART" id="SM00642"/>
    </source>
</evidence>
<dbReference type="Pfam" id="PF00128">
    <property type="entry name" value="Alpha-amylase"/>
    <property type="match status" value="1"/>
</dbReference>
<comment type="caution">
    <text evidence="2">The sequence shown here is derived from an EMBL/GenBank/DDBJ whole genome shotgun (WGS) entry which is preliminary data.</text>
</comment>
<dbReference type="SMART" id="SM00642">
    <property type="entry name" value="Aamy"/>
    <property type="match status" value="1"/>
</dbReference>
<dbReference type="InterPro" id="IPR017853">
    <property type="entry name" value="GH"/>
</dbReference>
<dbReference type="SUPFAM" id="SSF51445">
    <property type="entry name" value="(Trans)glycosidases"/>
    <property type="match status" value="1"/>
</dbReference>
<dbReference type="InterPro" id="IPR006047">
    <property type="entry name" value="GH13_cat_dom"/>
</dbReference>